<organism evidence="10 11">
    <name type="scientific">Fasciola hepatica</name>
    <name type="common">Liver fluke</name>
    <dbReference type="NCBI Taxonomy" id="6192"/>
    <lineage>
        <taxon>Eukaryota</taxon>
        <taxon>Metazoa</taxon>
        <taxon>Spiralia</taxon>
        <taxon>Lophotrochozoa</taxon>
        <taxon>Platyhelminthes</taxon>
        <taxon>Trematoda</taxon>
        <taxon>Digenea</taxon>
        <taxon>Plagiorchiida</taxon>
        <taxon>Echinostomata</taxon>
        <taxon>Echinostomatoidea</taxon>
        <taxon>Fasciolidae</taxon>
        <taxon>Fasciola</taxon>
    </lineage>
</organism>
<dbReference type="EC" id="3.2.1.169" evidence="6"/>
<feature type="compositionally biased region" description="Basic and acidic residues" evidence="8">
    <location>
        <begin position="373"/>
        <end position="386"/>
    </location>
</feature>
<dbReference type="EMBL" id="JXXN02000252">
    <property type="protein sequence ID" value="THD28039.1"/>
    <property type="molecule type" value="Genomic_DNA"/>
</dbReference>
<evidence type="ECO:0000256" key="3">
    <source>
        <dbReference type="ARBA" id="ARBA00030512"/>
    </source>
</evidence>
<evidence type="ECO:0000256" key="5">
    <source>
        <dbReference type="ARBA" id="ARBA00052136"/>
    </source>
</evidence>
<sequence>MSYSRKLYKNLQFADPYSLSFTWVPIKYVRNPHFHDAVMMSKGTSLLPGQFGYHMSEVRKIPAGNEFLTGVVEGFYGRPWTYPQRKELFRRMSEMGMNAYLYAPKDDIKHRQSWRDLYTPEEEQQLQSLITESTDAGVLFIFALSPGLDVTFSSAKEVEVLKKKVDQVSKLGCHAFALLFDDIEPRLCPADREVFSSSARAQVVFANDLYNYLGCPNVFLFCPTEYSASLAVPNLMKSEYLSTVASCLAPGIAVIWTGSLVVSKKILADEVQELSKLLQHPIVLWDNLHANDYDQRRVFIGPYSGRSLALRRKGLIRGVLSNPNCEFEANYVALHTLAQWSRHGELSREAHGNSKLVPNHSTGTDTSATEDENMVKDDSNSVKQDDADACGLLTDDSSQSNAVPSYRPREALLVALRDWLSLMLQDQQVTQQSAPKGGPDRGTPVPMDTDASENATTNEAEMQVEPSNGALSEASASEFSSSVDVTLDDLELFADLFYLPFAHGPAGVRLLELGHYLREYSYLCGPNPCDPEKAKEWREKLSQFADLVGSVARLRYRIQRLPSRSIACELAPYITEVHTVLGMVLDYLRWLDTGVMATRSMCHLRRLLTWFSPGYRDMVTSGDQEPWTFRGGLVTELQRILPLESAQDLFPAPSRAVPGMATTIPNLSWPVGPTATFPFHTLANTATNLFSVSGHQHPRVYVVRPYRPEDKPHIYALFRRLLLARAGIPETALPTEWTELPGDRYLLHYLEHSPETCFVVEGPPFHPALVHDLNDDQPRVTPNEKNRVQCVGFGFSSVNAVAWARDRSVRYRELLREKYPRSSLPVSAVGEFTAPTRLPTLPPLPITPQTPTAESAQNPSASGLQTPDEYGSATGAVKPLMTPEELIRFLINPFHLDVPEVGDIVEAANILPPPEPLGAALNTEPALSGCLGNADAEVLPPEEVIMGPPISAQPFSDQITTESKDLTPTEAQISQPPPVIPTPLLPDTAPPSPLPGLGVPPPQAPLLPTDSVSSSPALPGPGRPSVSVAGGSEALHTALTAHPATLLVEFDDLGMFGFPNGPTPAMLMNHNLGLSLDPPELVLDSVARRLFICLLAALKTVGAHGAHVQLDLLNEQRADLYRRFGFYPVPAASSEQVTVLARLI</sequence>
<feature type="region of interest" description="Disordered" evidence="8">
    <location>
        <begin position="956"/>
        <end position="1029"/>
    </location>
</feature>
<proteinExistence type="predicted"/>
<comment type="caution">
    <text evidence="10">The sequence shown here is derived from an EMBL/GenBank/DDBJ whole genome shotgun (WGS) entry which is preliminary data.</text>
</comment>
<comment type="catalytic activity">
    <reaction evidence="4">
        <text>3-O-(N-acetyl-beta-D-glucosaminyl)-L-seryl-[protein] + H2O = N-acetyl-D-glucosamine + L-seryl-[protein]</text>
        <dbReference type="Rhea" id="RHEA:48876"/>
        <dbReference type="Rhea" id="RHEA-COMP:9863"/>
        <dbReference type="Rhea" id="RHEA-COMP:12251"/>
        <dbReference type="ChEBI" id="CHEBI:15377"/>
        <dbReference type="ChEBI" id="CHEBI:29999"/>
        <dbReference type="ChEBI" id="CHEBI:90838"/>
        <dbReference type="ChEBI" id="CHEBI:506227"/>
        <dbReference type="EC" id="3.2.1.169"/>
    </reaction>
</comment>
<dbReference type="PANTHER" id="PTHR13170:SF16">
    <property type="entry name" value="PROTEIN O-GLCNACASE"/>
    <property type="match status" value="1"/>
</dbReference>
<evidence type="ECO:0000313" key="10">
    <source>
        <dbReference type="EMBL" id="THD28039.1"/>
    </source>
</evidence>
<evidence type="ECO:0000256" key="8">
    <source>
        <dbReference type="SAM" id="MobiDB-lite"/>
    </source>
</evidence>
<dbReference type="GO" id="GO:0009100">
    <property type="term" value="P:glycoprotein metabolic process"/>
    <property type="evidence" value="ECO:0007669"/>
    <property type="project" value="TreeGrafter"/>
</dbReference>
<dbReference type="Proteomes" id="UP000230066">
    <property type="component" value="Unassembled WGS sequence"/>
</dbReference>
<evidence type="ECO:0000259" key="9">
    <source>
        <dbReference type="PROSITE" id="PS52009"/>
    </source>
</evidence>
<keyword evidence="11" id="KW-1185">Reference proteome</keyword>
<dbReference type="PROSITE" id="PS52009">
    <property type="entry name" value="GH84"/>
    <property type="match status" value="1"/>
</dbReference>
<evidence type="ECO:0000256" key="1">
    <source>
        <dbReference type="ARBA" id="ARBA00022801"/>
    </source>
</evidence>
<evidence type="ECO:0000256" key="2">
    <source>
        <dbReference type="ARBA" id="ARBA00023295"/>
    </source>
</evidence>
<dbReference type="AlphaFoldDB" id="A0A4E0RGY4"/>
<dbReference type="PANTHER" id="PTHR13170">
    <property type="entry name" value="O-GLCNACASE"/>
    <property type="match status" value="1"/>
</dbReference>
<evidence type="ECO:0000256" key="4">
    <source>
        <dbReference type="ARBA" id="ARBA00050933"/>
    </source>
</evidence>
<feature type="compositionally biased region" description="Polar residues" evidence="8">
    <location>
        <begin position="853"/>
        <end position="865"/>
    </location>
</feature>
<evidence type="ECO:0000256" key="7">
    <source>
        <dbReference type="ARBA" id="ARBA00076634"/>
    </source>
</evidence>
<dbReference type="GO" id="GO:0016231">
    <property type="term" value="F:beta-N-acetylglucosaminidase activity"/>
    <property type="evidence" value="ECO:0007669"/>
    <property type="project" value="TreeGrafter"/>
</dbReference>
<dbReference type="GO" id="GO:0102571">
    <property type="term" value="F:[protein]-3-O-(N-acetyl-D-glucosaminyl)-L-serine/L-threonine O-N-acetyl-alpha-D-glucosaminase activity"/>
    <property type="evidence" value="ECO:0007669"/>
    <property type="project" value="UniProtKB-EC"/>
</dbReference>
<comment type="catalytic activity">
    <reaction evidence="5">
        <text>3-O-(N-acetyl-beta-D-glucosaminyl)-L-threonyl-[protein] + H2O = L-threonyl-[protein] + N-acetyl-D-glucosamine</text>
        <dbReference type="Rhea" id="RHEA:48892"/>
        <dbReference type="Rhea" id="RHEA-COMP:11060"/>
        <dbReference type="Rhea" id="RHEA-COMP:12252"/>
        <dbReference type="ChEBI" id="CHEBI:15377"/>
        <dbReference type="ChEBI" id="CHEBI:30013"/>
        <dbReference type="ChEBI" id="CHEBI:90840"/>
        <dbReference type="ChEBI" id="CHEBI:506227"/>
        <dbReference type="EC" id="3.2.1.169"/>
    </reaction>
</comment>
<feature type="region of interest" description="Disordered" evidence="8">
    <location>
        <begin position="427"/>
        <end position="475"/>
    </location>
</feature>
<feature type="domain" description="GH84" evidence="9">
    <location>
        <begin position="67"/>
        <end position="345"/>
    </location>
</feature>
<evidence type="ECO:0000256" key="6">
    <source>
        <dbReference type="ARBA" id="ARBA00066938"/>
    </source>
</evidence>
<dbReference type="SUPFAM" id="SSF51445">
    <property type="entry name" value="(Trans)glycosidases"/>
    <property type="match status" value="1"/>
</dbReference>
<evidence type="ECO:0000313" key="11">
    <source>
        <dbReference type="Proteomes" id="UP000230066"/>
    </source>
</evidence>
<reference evidence="10" key="1">
    <citation type="submission" date="2019-03" db="EMBL/GenBank/DDBJ databases">
        <title>Improved annotation for the trematode Fasciola hepatica.</title>
        <authorList>
            <person name="Choi Y.-J."/>
            <person name="Martin J."/>
            <person name="Mitreva M."/>
        </authorList>
    </citation>
    <scope>NUCLEOTIDE SEQUENCE [LARGE SCALE GENOMIC DNA]</scope>
</reference>
<dbReference type="InterPro" id="IPR011496">
    <property type="entry name" value="O-GlcNAcase_cat"/>
</dbReference>
<dbReference type="InterPro" id="IPR017853">
    <property type="entry name" value="GH"/>
</dbReference>
<keyword evidence="2" id="KW-0326">Glycosidase</keyword>
<protein>
    <recommendedName>
        <fullName evidence="6">protein O-GlcNAcase</fullName>
        <ecNumber evidence="6">3.2.1.169</ecNumber>
    </recommendedName>
    <alternativeName>
        <fullName evidence="3">Beta-N-acetylhexosaminidase</fullName>
    </alternativeName>
    <alternativeName>
        <fullName evidence="7">Beta-hexosaminidase</fullName>
    </alternativeName>
</protein>
<keyword evidence="1" id="KW-0378">Hydrolase</keyword>
<feature type="compositionally biased region" description="Polar residues" evidence="8">
    <location>
        <begin position="452"/>
        <end position="470"/>
    </location>
</feature>
<dbReference type="Gene3D" id="3.20.20.80">
    <property type="entry name" value="Glycosidases"/>
    <property type="match status" value="1"/>
</dbReference>
<feature type="region of interest" description="Disordered" evidence="8">
    <location>
        <begin position="837"/>
        <end position="875"/>
    </location>
</feature>
<name>A0A4E0RGY4_FASHE</name>
<dbReference type="Gene3D" id="1.20.58.240">
    <property type="entry name" value="STAT, domain 1"/>
    <property type="match status" value="1"/>
</dbReference>
<dbReference type="Pfam" id="PF07555">
    <property type="entry name" value="NAGidase"/>
    <property type="match status" value="1"/>
</dbReference>
<dbReference type="FunFam" id="3.20.20.80:FF:000009">
    <property type="entry name" value="O-GlcNAcase BT_4395"/>
    <property type="match status" value="1"/>
</dbReference>
<dbReference type="InterPro" id="IPR051822">
    <property type="entry name" value="Glycosyl_Hydrolase_84"/>
</dbReference>
<gene>
    <name evidence="10" type="ORF">D915_001124</name>
</gene>
<dbReference type="Gene3D" id="3.40.630.30">
    <property type="match status" value="1"/>
</dbReference>
<accession>A0A4E0RGY4</accession>
<feature type="region of interest" description="Disordered" evidence="8">
    <location>
        <begin position="349"/>
        <end position="404"/>
    </location>
</feature>
<feature type="compositionally biased region" description="Pro residues" evidence="8">
    <location>
        <begin position="975"/>
        <end position="1005"/>
    </location>
</feature>